<comment type="subcellular location">
    <subcellularLocation>
        <location evidence="2 12">Secreted</location>
        <location evidence="2 12">Extracellular space</location>
        <location evidence="2 12">Apoplast</location>
    </subcellularLocation>
</comment>
<dbReference type="PANTHER" id="PTHR11709:SF417">
    <property type="entry name" value="LACCASE-17"/>
    <property type="match status" value="1"/>
</dbReference>
<keyword evidence="8 12" id="KW-0677">Repeat</keyword>
<feature type="compositionally biased region" description="Basic residues" evidence="13">
    <location>
        <begin position="588"/>
        <end position="597"/>
    </location>
</feature>
<keyword evidence="9 12" id="KW-0560">Oxidoreductase</keyword>
<keyword evidence="18" id="KW-1185">Reference proteome</keyword>
<dbReference type="PROSITE" id="PS51257">
    <property type="entry name" value="PROKAR_LIPOPROTEIN"/>
    <property type="match status" value="1"/>
</dbReference>
<dbReference type="InterPro" id="IPR017761">
    <property type="entry name" value="Laccase"/>
</dbReference>
<dbReference type="Pfam" id="PF07732">
    <property type="entry name" value="Cu-oxidase_3"/>
    <property type="match status" value="1"/>
</dbReference>
<feature type="domain" description="Plastocyanin-like" evidence="16">
    <location>
        <begin position="41"/>
        <end position="153"/>
    </location>
</feature>
<keyword evidence="11 12" id="KW-0439">Lignin degradation</keyword>
<evidence type="ECO:0000256" key="11">
    <source>
        <dbReference type="ARBA" id="ARBA00023185"/>
    </source>
</evidence>
<evidence type="ECO:0000256" key="6">
    <source>
        <dbReference type="ARBA" id="ARBA00022525"/>
    </source>
</evidence>
<evidence type="ECO:0000256" key="8">
    <source>
        <dbReference type="ARBA" id="ARBA00022737"/>
    </source>
</evidence>
<comment type="catalytic activity">
    <reaction evidence="1 12">
        <text>4 hydroquinone + O2 = 4 benzosemiquinone + 2 H2O</text>
        <dbReference type="Rhea" id="RHEA:11276"/>
        <dbReference type="ChEBI" id="CHEBI:15377"/>
        <dbReference type="ChEBI" id="CHEBI:15379"/>
        <dbReference type="ChEBI" id="CHEBI:17594"/>
        <dbReference type="ChEBI" id="CHEBI:17977"/>
        <dbReference type="EC" id="1.10.3.2"/>
    </reaction>
</comment>
<proteinExistence type="inferred from homology"/>
<keyword evidence="10 12" id="KW-0186">Copper</keyword>
<evidence type="ECO:0000256" key="12">
    <source>
        <dbReference type="RuleBase" id="RU361119"/>
    </source>
</evidence>
<dbReference type="SUPFAM" id="SSF49503">
    <property type="entry name" value="Cupredoxins"/>
    <property type="match status" value="3"/>
</dbReference>
<dbReference type="NCBIfam" id="TIGR03389">
    <property type="entry name" value="laccase"/>
    <property type="match status" value="1"/>
</dbReference>
<evidence type="ECO:0000313" key="17">
    <source>
        <dbReference type="EMBL" id="CAK9260467.1"/>
    </source>
</evidence>
<keyword evidence="5 12" id="KW-0052">Apoplast</keyword>
<evidence type="ECO:0000259" key="16">
    <source>
        <dbReference type="Pfam" id="PF07732"/>
    </source>
</evidence>
<accession>A0ABP0W119</accession>
<evidence type="ECO:0000259" key="15">
    <source>
        <dbReference type="Pfam" id="PF07731"/>
    </source>
</evidence>
<evidence type="ECO:0000256" key="1">
    <source>
        <dbReference type="ARBA" id="ARBA00000349"/>
    </source>
</evidence>
<dbReference type="Gene3D" id="2.60.40.420">
    <property type="entry name" value="Cupredoxins - blue copper proteins"/>
    <property type="match status" value="3"/>
</dbReference>
<feature type="domain" description="Plastocyanin-like" evidence="14">
    <location>
        <begin position="167"/>
        <end position="317"/>
    </location>
</feature>
<dbReference type="CDD" id="cd13849">
    <property type="entry name" value="CuRO_1_LCC_plant"/>
    <property type="match status" value="1"/>
</dbReference>
<dbReference type="InterPro" id="IPR011706">
    <property type="entry name" value="Cu-oxidase_C"/>
</dbReference>
<dbReference type="Pfam" id="PF00394">
    <property type="entry name" value="Cu-oxidase"/>
    <property type="match status" value="1"/>
</dbReference>
<dbReference type="InterPro" id="IPR033138">
    <property type="entry name" value="Cu_oxidase_CS"/>
</dbReference>
<comment type="cofactor">
    <cofactor evidence="12">
        <name>Cu cation</name>
        <dbReference type="ChEBI" id="CHEBI:23378"/>
    </cofactor>
    <text evidence="12">Binds 4 Cu cations per monomer.</text>
</comment>
<dbReference type="InterPro" id="IPR034285">
    <property type="entry name" value="CuRO_2_LCC"/>
</dbReference>
<evidence type="ECO:0000259" key="14">
    <source>
        <dbReference type="Pfam" id="PF00394"/>
    </source>
</evidence>
<dbReference type="CDD" id="cd13897">
    <property type="entry name" value="CuRO_3_LCC_plant"/>
    <property type="match status" value="1"/>
</dbReference>
<evidence type="ECO:0000256" key="7">
    <source>
        <dbReference type="ARBA" id="ARBA00022723"/>
    </source>
</evidence>
<reference evidence="17" key="1">
    <citation type="submission" date="2024-02" db="EMBL/GenBank/DDBJ databases">
        <authorList>
            <consortium name="ELIXIR-Norway"/>
            <consortium name="Elixir Norway"/>
        </authorList>
    </citation>
    <scope>NUCLEOTIDE SEQUENCE</scope>
</reference>
<dbReference type="InterPro" id="IPR034288">
    <property type="entry name" value="CuRO_1_LCC"/>
</dbReference>
<evidence type="ECO:0000256" key="3">
    <source>
        <dbReference type="ARBA" id="ARBA00010609"/>
    </source>
</evidence>
<sequence length="597" mass="66874">MSSKNIPPICLVASCIKPVVYVSAYHTKPAHTRFYDFQLGYLNVTRLNKTKTIVAVNGQFPGPAVYANEGDRLVIKVTSNVKENISIHWHGVLQLLSNWADGTAYISQCPLGFGETFTHRFRVTGQTGTILWHAHITWLRATLYGPLIIHPQDNQPYPWDPQPVSSIPILVGEWWTQDTEEIERTALRTGGAPTKSDAITINGMPGPLYNHSADDVFRVKVTHGKTYYLRVINAALEIAVFFAVANHSLTVVELDASYVKPFTVNTIMLTPGQTADVLLHANQSSGQFYMAASAYSVVQYDLQQYPRIAGTGILQYELADDRGLTPNILGMVPTLPNLPGYNDSAYSDSFLAKIKSYNNSMYKVEQVPLVINQEFFFTVGYALEPNNSCPPLKVCKGYLHQRFSTAVNNISFQNPTNISLLEAFYFNKSISESFKGFPDTPVHKFNYTGPEDQLGNKAPVHSTKVSVLNFNDHVQLVLQDISILNFTIHPFHLHGHNFYVVGWGYGNYDSLLDPPYFNLEDPPLRNTAGVPSGGWLAIRFRANNPGVWLLHCHFEMHLSWGMEMAFVVKNGVGVNQTLPPPPHDMPRCKKQKPKRHH</sequence>
<dbReference type="PROSITE" id="PS00079">
    <property type="entry name" value="MULTICOPPER_OXIDASE1"/>
    <property type="match status" value="1"/>
</dbReference>
<organism evidence="17 18">
    <name type="scientific">Sphagnum jensenii</name>
    <dbReference type="NCBI Taxonomy" id="128206"/>
    <lineage>
        <taxon>Eukaryota</taxon>
        <taxon>Viridiplantae</taxon>
        <taxon>Streptophyta</taxon>
        <taxon>Embryophyta</taxon>
        <taxon>Bryophyta</taxon>
        <taxon>Sphagnophytina</taxon>
        <taxon>Sphagnopsida</taxon>
        <taxon>Sphagnales</taxon>
        <taxon>Sphagnaceae</taxon>
        <taxon>Sphagnum</taxon>
    </lineage>
</organism>
<keyword evidence="6 12" id="KW-0964">Secreted</keyword>
<dbReference type="InterPro" id="IPR011707">
    <property type="entry name" value="Cu-oxidase-like_N"/>
</dbReference>
<evidence type="ECO:0000256" key="13">
    <source>
        <dbReference type="SAM" id="MobiDB-lite"/>
    </source>
</evidence>
<evidence type="ECO:0000313" key="18">
    <source>
        <dbReference type="Proteomes" id="UP001497444"/>
    </source>
</evidence>
<dbReference type="InterPro" id="IPR002355">
    <property type="entry name" value="Cu_oxidase_Cu_BS"/>
</dbReference>
<evidence type="ECO:0000256" key="9">
    <source>
        <dbReference type="ARBA" id="ARBA00023002"/>
    </source>
</evidence>
<dbReference type="Proteomes" id="UP001497444">
    <property type="component" value="Chromosome 13"/>
</dbReference>
<comment type="function">
    <text evidence="12">Lignin degradation and detoxification of lignin-derived products.</text>
</comment>
<feature type="domain" description="Plastocyanin-like" evidence="15">
    <location>
        <begin position="438"/>
        <end position="570"/>
    </location>
</feature>
<dbReference type="PROSITE" id="PS00080">
    <property type="entry name" value="MULTICOPPER_OXIDASE2"/>
    <property type="match status" value="1"/>
</dbReference>
<evidence type="ECO:0000256" key="5">
    <source>
        <dbReference type="ARBA" id="ARBA00022523"/>
    </source>
</evidence>
<dbReference type="Pfam" id="PF07731">
    <property type="entry name" value="Cu-oxidase_2"/>
    <property type="match status" value="1"/>
</dbReference>
<gene>
    <name evidence="17" type="ORF">CSSPJE1EN1_LOCUS5945</name>
</gene>
<protein>
    <recommendedName>
        <fullName evidence="4 12">Laccase</fullName>
        <ecNumber evidence="4 12">1.10.3.2</ecNumber>
    </recommendedName>
    <alternativeName>
        <fullName evidence="12">Benzenediol:oxygen oxidoreductase</fullName>
    </alternativeName>
    <alternativeName>
        <fullName evidence="12">Diphenol oxidase</fullName>
    </alternativeName>
    <alternativeName>
        <fullName evidence="12">Urishiol oxidase</fullName>
    </alternativeName>
</protein>
<feature type="region of interest" description="Disordered" evidence="13">
    <location>
        <begin position="577"/>
        <end position="597"/>
    </location>
</feature>
<dbReference type="EMBL" id="OZ020108">
    <property type="protein sequence ID" value="CAK9260467.1"/>
    <property type="molecule type" value="Genomic_DNA"/>
</dbReference>
<dbReference type="InterPro" id="IPR008972">
    <property type="entry name" value="Cupredoxin"/>
</dbReference>
<evidence type="ECO:0000256" key="2">
    <source>
        <dbReference type="ARBA" id="ARBA00004271"/>
    </source>
</evidence>
<dbReference type="EC" id="1.10.3.2" evidence="4 12"/>
<dbReference type="CDD" id="cd13875">
    <property type="entry name" value="CuRO_2_LCC_plant"/>
    <property type="match status" value="1"/>
</dbReference>
<dbReference type="InterPro" id="IPR045087">
    <property type="entry name" value="Cu-oxidase_fam"/>
</dbReference>
<comment type="similarity">
    <text evidence="3 12">Belongs to the multicopper oxidase family.</text>
</comment>
<evidence type="ECO:0000256" key="10">
    <source>
        <dbReference type="ARBA" id="ARBA00023008"/>
    </source>
</evidence>
<dbReference type="InterPro" id="IPR001117">
    <property type="entry name" value="Cu-oxidase_2nd"/>
</dbReference>
<dbReference type="PANTHER" id="PTHR11709">
    <property type="entry name" value="MULTI-COPPER OXIDASE"/>
    <property type="match status" value="1"/>
</dbReference>
<dbReference type="InterPro" id="IPR034289">
    <property type="entry name" value="CuRO_3_LCC"/>
</dbReference>
<keyword evidence="7 12" id="KW-0479">Metal-binding</keyword>
<name>A0ABP0W119_9BRYO</name>
<evidence type="ECO:0000256" key="4">
    <source>
        <dbReference type="ARBA" id="ARBA00012297"/>
    </source>
</evidence>